<dbReference type="AlphaFoldDB" id="A0A2A4TCP1"/>
<protein>
    <recommendedName>
        <fullName evidence="7">Response regulatory domain-containing protein</fullName>
    </recommendedName>
</protein>
<reference evidence="9" key="1">
    <citation type="submission" date="2017-08" db="EMBL/GenBank/DDBJ databases">
        <title>A dynamic microbial community with high functional redundancy inhabits the cold, oxic subseafloor aquifer.</title>
        <authorList>
            <person name="Tully B.J."/>
            <person name="Wheat C.G."/>
            <person name="Glazer B.T."/>
            <person name="Huber J.A."/>
        </authorList>
    </citation>
    <scope>NUCLEOTIDE SEQUENCE [LARGE SCALE GENOMIC DNA]</scope>
</reference>
<dbReference type="GO" id="GO:0003677">
    <property type="term" value="F:DNA binding"/>
    <property type="evidence" value="ECO:0007669"/>
    <property type="project" value="UniProtKB-KW"/>
</dbReference>
<dbReference type="FunFam" id="3.40.50.2300:FF:000001">
    <property type="entry name" value="DNA-binding response regulator PhoB"/>
    <property type="match status" value="1"/>
</dbReference>
<sequence length="136" mass="15369">MSFFERSLKSPGELMSHKILIVDDEKKIRDLVCFRLEFKGYDVSSAGDGTEALEKVKEFEPDLMVLDIMMPDMSGYEVCKRVKGDSATQQTKVILLSAKGRKQDEEEGLRAGADAYMTKPFRANKLIEKIEELLNG</sequence>
<dbReference type="Gene3D" id="3.40.50.2300">
    <property type="match status" value="1"/>
</dbReference>
<dbReference type="PANTHER" id="PTHR44591:SF3">
    <property type="entry name" value="RESPONSE REGULATORY DOMAIN-CONTAINING PROTEIN"/>
    <property type="match status" value="1"/>
</dbReference>
<dbReference type="EMBL" id="NVSR01000002">
    <property type="protein sequence ID" value="PCI30737.1"/>
    <property type="molecule type" value="Genomic_DNA"/>
</dbReference>
<dbReference type="PROSITE" id="PS50110">
    <property type="entry name" value="RESPONSE_REGULATORY"/>
    <property type="match status" value="1"/>
</dbReference>
<dbReference type="CDD" id="cd17574">
    <property type="entry name" value="REC_OmpR"/>
    <property type="match status" value="1"/>
</dbReference>
<dbReference type="InterPro" id="IPR011006">
    <property type="entry name" value="CheY-like_superfamily"/>
</dbReference>
<dbReference type="InterPro" id="IPR001789">
    <property type="entry name" value="Sig_transdc_resp-reg_receiver"/>
</dbReference>
<accession>A0A2A4TCP1</accession>
<dbReference type="GO" id="GO:0000160">
    <property type="term" value="P:phosphorelay signal transduction system"/>
    <property type="evidence" value="ECO:0007669"/>
    <property type="project" value="UniProtKB-KW"/>
</dbReference>
<evidence type="ECO:0000256" key="3">
    <source>
        <dbReference type="ARBA" id="ARBA00023015"/>
    </source>
</evidence>
<feature type="domain" description="Response regulatory" evidence="7">
    <location>
        <begin position="18"/>
        <end position="134"/>
    </location>
</feature>
<dbReference type="SUPFAM" id="SSF52172">
    <property type="entry name" value="CheY-like"/>
    <property type="match status" value="1"/>
</dbReference>
<keyword evidence="2" id="KW-0902">Two-component regulatory system</keyword>
<evidence type="ECO:0000256" key="6">
    <source>
        <dbReference type="PROSITE-ProRule" id="PRU00169"/>
    </source>
</evidence>
<keyword evidence="4" id="KW-0238">DNA-binding</keyword>
<comment type="caution">
    <text evidence="8">The sequence shown here is derived from an EMBL/GenBank/DDBJ whole genome shotgun (WGS) entry which is preliminary data.</text>
</comment>
<evidence type="ECO:0000259" key="7">
    <source>
        <dbReference type="PROSITE" id="PS50110"/>
    </source>
</evidence>
<dbReference type="SMART" id="SM00448">
    <property type="entry name" value="REC"/>
    <property type="match status" value="1"/>
</dbReference>
<evidence type="ECO:0000256" key="2">
    <source>
        <dbReference type="ARBA" id="ARBA00023012"/>
    </source>
</evidence>
<keyword evidence="3" id="KW-0805">Transcription regulation</keyword>
<proteinExistence type="predicted"/>
<name>A0A2A4TCP1_9DELT</name>
<evidence type="ECO:0000313" key="9">
    <source>
        <dbReference type="Proteomes" id="UP000218113"/>
    </source>
</evidence>
<dbReference type="Pfam" id="PF00072">
    <property type="entry name" value="Response_reg"/>
    <property type="match status" value="1"/>
</dbReference>
<dbReference type="PANTHER" id="PTHR44591">
    <property type="entry name" value="STRESS RESPONSE REGULATOR PROTEIN 1"/>
    <property type="match status" value="1"/>
</dbReference>
<gene>
    <name evidence="8" type="ORF">COB67_00885</name>
</gene>
<evidence type="ECO:0000256" key="5">
    <source>
        <dbReference type="ARBA" id="ARBA00023163"/>
    </source>
</evidence>
<feature type="modified residue" description="4-aspartylphosphate" evidence="6">
    <location>
        <position position="67"/>
    </location>
</feature>
<evidence type="ECO:0000256" key="1">
    <source>
        <dbReference type="ARBA" id="ARBA00022553"/>
    </source>
</evidence>
<keyword evidence="5" id="KW-0804">Transcription</keyword>
<dbReference type="Proteomes" id="UP000218113">
    <property type="component" value="Unassembled WGS sequence"/>
</dbReference>
<organism evidence="8 9">
    <name type="scientific">SAR324 cluster bacterium</name>
    <dbReference type="NCBI Taxonomy" id="2024889"/>
    <lineage>
        <taxon>Bacteria</taxon>
        <taxon>Deltaproteobacteria</taxon>
        <taxon>SAR324 cluster</taxon>
    </lineage>
</organism>
<evidence type="ECO:0000256" key="4">
    <source>
        <dbReference type="ARBA" id="ARBA00023125"/>
    </source>
</evidence>
<dbReference type="InterPro" id="IPR050595">
    <property type="entry name" value="Bact_response_regulator"/>
</dbReference>
<evidence type="ECO:0000313" key="8">
    <source>
        <dbReference type="EMBL" id="PCI30737.1"/>
    </source>
</evidence>
<keyword evidence="1 6" id="KW-0597">Phosphoprotein</keyword>